<sequence>MLCQVTPANRPAGGEFRRLRALVVLNMAMLQRQGEAIQAWSMSQQNGIRGANAPLCQPLTQHIL</sequence>
<dbReference type="AlphaFoldDB" id="W8UH61"/>
<accession>W8UH61</accession>
<dbReference type="HOGENOM" id="CLU_2861846_0_0_6"/>
<reference evidence="1 2" key="1">
    <citation type="journal article" date="2014" name="Proc. Natl. Acad. Sci. U.S.A.">
        <title>Molecular dissection of the evolution of carbapenem-resistant multilocus sequence type 258 Klebsiella pneumoniae.</title>
        <authorList>
            <person name="Deleo F.R."/>
            <person name="Chen L."/>
            <person name="Porcella S.F."/>
            <person name="Martens C.A."/>
            <person name="Kobayashi S.D."/>
            <person name="Porter A.R."/>
            <person name="Chavda K.D."/>
            <person name="Jacobs M.R."/>
            <person name="Mathema B."/>
            <person name="Olsen R.J."/>
            <person name="Bonomo R.A."/>
            <person name="Musser J.M."/>
            <person name="Kreiswirth B.N."/>
        </authorList>
    </citation>
    <scope>NUCLEOTIDE SEQUENCE [LARGE SCALE GENOMIC DNA]</scope>
    <source>
        <strain evidence="1">30684/NJST258_2</strain>
    </source>
</reference>
<dbReference type="PATRIC" id="fig|1420013.3.peg.1544"/>
<organism evidence="1 2">
    <name type="scientific">Klebsiella pneumoniae 30684/NJST258_2</name>
    <dbReference type="NCBI Taxonomy" id="1420013"/>
    <lineage>
        <taxon>Bacteria</taxon>
        <taxon>Pseudomonadati</taxon>
        <taxon>Pseudomonadota</taxon>
        <taxon>Gammaproteobacteria</taxon>
        <taxon>Enterobacterales</taxon>
        <taxon>Enterobacteriaceae</taxon>
        <taxon>Klebsiella/Raoultella group</taxon>
        <taxon>Klebsiella</taxon>
        <taxon>Klebsiella pneumoniae complex</taxon>
    </lineage>
</organism>
<name>W8UH61_KLEPN</name>
<evidence type="ECO:0000313" key="1">
    <source>
        <dbReference type="EMBL" id="AHM78395.1"/>
    </source>
</evidence>
<dbReference type="Proteomes" id="UP000019586">
    <property type="component" value="Chromosome"/>
</dbReference>
<protein>
    <submittedName>
        <fullName evidence="1">Uncharacterized protein</fullName>
    </submittedName>
</protein>
<dbReference type="KEGG" id="kps:KPNJ2_01615"/>
<dbReference type="EMBL" id="CP006918">
    <property type="protein sequence ID" value="AHM78395.1"/>
    <property type="molecule type" value="Genomic_DNA"/>
</dbReference>
<evidence type="ECO:0000313" key="2">
    <source>
        <dbReference type="Proteomes" id="UP000019586"/>
    </source>
</evidence>
<proteinExistence type="predicted"/>
<gene>
    <name evidence="1" type="ORF">KPNJ2_01615</name>
</gene>